<dbReference type="AlphaFoldDB" id="A0A5S5D643"/>
<protein>
    <submittedName>
        <fullName evidence="1">Uncharacterized protein</fullName>
    </submittedName>
</protein>
<dbReference type="Proteomes" id="UP000325105">
    <property type="component" value="Unassembled WGS sequence"/>
</dbReference>
<sequence length="347" mass="41030">MQIEDVTISRKKPVYPVGPGLAKYLRIYQRDAKLPVCYRDLLEFTETVPVMDKYGNDTFWETPLYPPHLQDRLYDGLKVVYAILKASGNTKIVQHKIIDRIEYCAFGNTKPFRIRIINRLNDVYDYFYIKKADASRIYGLELEEILSPNQVNYLVDRDTLVEEHIVGIPGDVFSKGGIHTPDYNQTRIAKEFVKFNERCIISLLGDMRAYNFVMQITPDFDDFQFRIRAIDFDQQFYEGNPKVYMPQYFKENLPYVKLAMEYLNEKTVLQYQQEERSSIVHRVRSERHRIKDLRDASQLQELSTPGNILRLREGYAKFYNNEAYFNCRTMTDIVELNVKNVIRQVKL</sequence>
<dbReference type="EMBL" id="VNHX01000019">
    <property type="protein sequence ID" value="TYP91523.1"/>
    <property type="molecule type" value="Genomic_DNA"/>
</dbReference>
<comment type="caution">
    <text evidence="1">The sequence shown here is derived from an EMBL/GenBank/DDBJ whole genome shotgun (WGS) entry which is preliminary data.</text>
</comment>
<dbReference type="RefSeq" id="WP_148909528.1">
    <property type="nucleotide sequence ID" value="NZ_VNHX01000019.1"/>
</dbReference>
<evidence type="ECO:0000313" key="2">
    <source>
        <dbReference type="Proteomes" id="UP000325105"/>
    </source>
</evidence>
<reference evidence="1 2" key="1">
    <citation type="submission" date="2019-07" db="EMBL/GenBank/DDBJ databases">
        <title>Genomic Encyclopedia of Archaeal and Bacterial Type Strains, Phase II (KMG-II): from individual species to whole genera.</title>
        <authorList>
            <person name="Goeker M."/>
        </authorList>
    </citation>
    <scope>NUCLEOTIDE SEQUENCE [LARGE SCALE GENOMIC DNA]</scope>
    <source>
        <strain evidence="1 2">DSM 18850</strain>
    </source>
</reference>
<name>A0A5S5D643_9SPHI</name>
<proteinExistence type="predicted"/>
<gene>
    <name evidence="1" type="ORF">BC792_11947</name>
</gene>
<keyword evidence="2" id="KW-1185">Reference proteome</keyword>
<dbReference type="OrthoDB" id="1222242at2"/>
<organism evidence="1 2">
    <name type="scientific">Sphingobacterium allocomposti</name>
    <dbReference type="NCBI Taxonomy" id="415956"/>
    <lineage>
        <taxon>Bacteria</taxon>
        <taxon>Pseudomonadati</taxon>
        <taxon>Bacteroidota</taxon>
        <taxon>Sphingobacteriia</taxon>
        <taxon>Sphingobacteriales</taxon>
        <taxon>Sphingobacteriaceae</taxon>
        <taxon>Sphingobacterium</taxon>
    </lineage>
</organism>
<evidence type="ECO:0000313" key="1">
    <source>
        <dbReference type="EMBL" id="TYP91523.1"/>
    </source>
</evidence>
<accession>A0A5S5D643</accession>